<dbReference type="Proteomes" id="UP000007797">
    <property type="component" value="Unassembled WGS sequence"/>
</dbReference>
<dbReference type="AlphaFoldDB" id="F4PUC1"/>
<accession>F4PUC1</accession>
<protein>
    <submittedName>
        <fullName evidence="1">Uncharacterized protein</fullName>
    </submittedName>
</protein>
<organism evidence="1 2">
    <name type="scientific">Cavenderia fasciculata</name>
    <name type="common">Slime mold</name>
    <name type="synonym">Dictyostelium fasciculatum</name>
    <dbReference type="NCBI Taxonomy" id="261658"/>
    <lineage>
        <taxon>Eukaryota</taxon>
        <taxon>Amoebozoa</taxon>
        <taxon>Evosea</taxon>
        <taxon>Eumycetozoa</taxon>
        <taxon>Dictyostelia</taxon>
        <taxon>Acytosteliales</taxon>
        <taxon>Cavenderiaceae</taxon>
        <taxon>Cavenderia</taxon>
    </lineage>
</organism>
<proteinExistence type="predicted"/>
<name>F4PUC1_CACFS</name>
<dbReference type="GeneID" id="14873509"/>
<sequence>MYIYNGTIKKNSLKGSWKNLEAQLGEEPLGLSESVLVLEDSLDGVSGVGLLGWLETFNSDGVSELVERGFLTGFEIDMIDRLIVSPPNHCNRLYIPSWHDVRIVDNLDEWLDGDSLENLLLGHLSDDSTWVLADTGDESVSVWTLLGGIIEGENKSLSAVNEVKKDETIEVRVSGMHRMCDIDRGAHSVESIERDVIHFKHHEPSLQTSTEKQNFFSKNHFSIVADEK</sequence>
<evidence type="ECO:0000313" key="1">
    <source>
        <dbReference type="EMBL" id="EGG21836.1"/>
    </source>
</evidence>
<keyword evidence="2" id="KW-1185">Reference proteome</keyword>
<reference evidence="2" key="1">
    <citation type="journal article" date="2011" name="Genome Res.">
        <title>Phylogeny-wide analysis of social amoeba genomes highlights ancient origins for complex intercellular communication.</title>
        <authorList>
            <person name="Heidel A.J."/>
            <person name="Lawal H.M."/>
            <person name="Felder M."/>
            <person name="Schilde C."/>
            <person name="Helps N.R."/>
            <person name="Tunggal B."/>
            <person name="Rivero F."/>
            <person name="John U."/>
            <person name="Schleicher M."/>
            <person name="Eichinger L."/>
            <person name="Platzer M."/>
            <person name="Noegel A.A."/>
            <person name="Schaap P."/>
            <person name="Gloeckner G."/>
        </authorList>
    </citation>
    <scope>NUCLEOTIDE SEQUENCE [LARGE SCALE GENOMIC DNA]</scope>
    <source>
        <strain evidence="2">SH3</strain>
    </source>
</reference>
<evidence type="ECO:0000313" key="2">
    <source>
        <dbReference type="Proteomes" id="UP000007797"/>
    </source>
</evidence>
<gene>
    <name evidence="1" type="ORF">DFA_01722</name>
</gene>
<dbReference type="EMBL" id="GL883010">
    <property type="protein sequence ID" value="EGG21836.1"/>
    <property type="molecule type" value="Genomic_DNA"/>
</dbReference>
<dbReference type="KEGG" id="dfa:DFA_01722"/>
<dbReference type="RefSeq" id="XP_004359686.1">
    <property type="nucleotide sequence ID" value="XM_004359629.1"/>
</dbReference>